<dbReference type="Gene3D" id="3.40.50.300">
    <property type="entry name" value="P-loop containing nucleotide triphosphate hydrolases"/>
    <property type="match status" value="1"/>
</dbReference>
<sequence>VRENVGLLIGLVGPSGGGKTYTAMELASGIAGDKPFAVIDTEARRALHYADRFRFDHGDLKPPFRPDSYTEAIKQADADGYPVIVVDSISHAHDGDGGLLDWHEEELQRMAGDDWKKRERCTQAAWIKPKSSHKRMVQRFLQVRAHLILCLRAEEKTKMLKNDKGKVVPTNIGFQPICEKKLPFELTVSVMLLPDNPGFPIPIKLQEQHRELFLPDRLVTARSGALINKWAAGGEPAKLEDVISAIRGAEDIESLKEVGADLAGKQLRPDETKLAREAYKDRMGELRPAESPCAAPDCDKPAVGDTFKCEAHQ</sequence>
<comment type="caution">
    <text evidence="2">The sequence shown here is derived from an EMBL/GenBank/DDBJ whole genome shotgun (WGS) entry which is preliminary data.</text>
</comment>
<name>A0A0F8ZUD5_9ZZZZ</name>
<dbReference type="InterPro" id="IPR027417">
    <property type="entry name" value="P-loop_NTPase"/>
</dbReference>
<reference evidence="2" key="1">
    <citation type="journal article" date="2015" name="Nature">
        <title>Complex archaea that bridge the gap between prokaryotes and eukaryotes.</title>
        <authorList>
            <person name="Spang A."/>
            <person name="Saw J.H."/>
            <person name="Jorgensen S.L."/>
            <person name="Zaremba-Niedzwiedzka K."/>
            <person name="Martijn J."/>
            <person name="Lind A.E."/>
            <person name="van Eijk R."/>
            <person name="Schleper C."/>
            <person name="Guy L."/>
            <person name="Ettema T.J."/>
        </authorList>
    </citation>
    <scope>NUCLEOTIDE SEQUENCE</scope>
</reference>
<organism evidence="2">
    <name type="scientific">marine sediment metagenome</name>
    <dbReference type="NCBI Taxonomy" id="412755"/>
    <lineage>
        <taxon>unclassified sequences</taxon>
        <taxon>metagenomes</taxon>
        <taxon>ecological metagenomes</taxon>
    </lineage>
</organism>
<accession>A0A0F8ZUD5</accession>
<feature type="non-terminal residue" evidence="2">
    <location>
        <position position="1"/>
    </location>
</feature>
<dbReference type="InterPro" id="IPR003593">
    <property type="entry name" value="AAA+_ATPase"/>
</dbReference>
<evidence type="ECO:0000259" key="1">
    <source>
        <dbReference type="SMART" id="SM00382"/>
    </source>
</evidence>
<gene>
    <name evidence="2" type="ORF">LCGC14_2928050</name>
</gene>
<proteinExistence type="predicted"/>
<protein>
    <recommendedName>
        <fullName evidence="1">AAA+ ATPase domain-containing protein</fullName>
    </recommendedName>
</protein>
<dbReference type="AlphaFoldDB" id="A0A0F8ZUD5"/>
<evidence type="ECO:0000313" key="2">
    <source>
        <dbReference type="EMBL" id="KKK70034.1"/>
    </source>
</evidence>
<dbReference type="EMBL" id="LAZR01058374">
    <property type="protein sequence ID" value="KKK70034.1"/>
    <property type="molecule type" value="Genomic_DNA"/>
</dbReference>
<dbReference type="Pfam" id="PF13479">
    <property type="entry name" value="AAA_24"/>
    <property type="match status" value="1"/>
</dbReference>
<dbReference type="SUPFAM" id="SSF52540">
    <property type="entry name" value="P-loop containing nucleoside triphosphate hydrolases"/>
    <property type="match status" value="1"/>
</dbReference>
<feature type="domain" description="AAA+ ATPase" evidence="1">
    <location>
        <begin position="5"/>
        <end position="178"/>
    </location>
</feature>
<dbReference type="SMART" id="SM00382">
    <property type="entry name" value="AAA"/>
    <property type="match status" value="1"/>
</dbReference>